<name>A0A8X6Y757_9ARAC</name>
<dbReference type="EMBL" id="BMAV01016243">
    <property type="protein sequence ID" value="GFY66792.1"/>
    <property type="molecule type" value="Genomic_DNA"/>
</dbReference>
<keyword evidence="2" id="KW-1185">Reference proteome</keyword>
<organism evidence="1 2">
    <name type="scientific">Trichonephila inaurata madagascariensis</name>
    <dbReference type="NCBI Taxonomy" id="2747483"/>
    <lineage>
        <taxon>Eukaryota</taxon>
        <taxon>Metazoa</taxon>
        <taxon>Ecdysozoa</taxon>
        <taxon>Arthropoda</taxon>
        <taxon>Chelicerata</taxon>
        <taxon>Arachnida</taxon>
        <taxon>Araneae</taxon>
        <taxon>Araneomorphae</taxon>
        <taxon>Entelegynae</taxon>
        <taxon>Araneoidea</taxon>
        <taxon>Nephilidae</taxon>
        <taxon>Trichonephila</taxon>
        <taxon>Trichonephila inaurata</taxon>
    </lineage>
</organism>
<comment type="caution">
    <text evidence="1">The sequence shown here is derived from an EMBL/GenBank/DDBJ whole genome shotgun (WGS) entry which is preliminary data.</text>
</comment>
<evidence type="ECO:0000313" key="2">
    <source>
        <dbReference type="Proteomes" id="UP000886998"/>
    </source>
</evidence>
<reference evidence="1" key="1">
    <citation type="submission" date="2020-08" db="EMBL/GenBank/DDBJ databases">
        <title>Multicomponent nature underlies the extraordinary mechanical properties of spider dragline silk.</title>
        <authorList>
            <person name="Kono N."/>
            <person name="Nakamura H."/>
            <person name="Mori M."/>
            <person name="Yoshida Y."/>
            <person name="Ohtoshi R."/>
            <person name="Malay A.D."/>
            <person name="Moran D.A.P."/>
            <person name="Tomita M."/>
            <person name="Numata K."/>
            <person name="Arakawa K."/>
        </authorList>
    </citation>
    <scope>NUCLEOTIDE SEQUENCE</scope>
</reference>
<sequence length="148" mass="17471">MSGIKSHALQNIVFQQISNRKFEVAYINTFPQRAKEERTRENVKKQKKFTLKLVIKIKVNPYGRHKRSAPFQKDSRNVPYLPPSAFPSAIFEKAITKDTADKRPRDNFFKPWVRGMIFNFLPILCERNEEEHVLPPQFLTKGWFSKSF</sequence>
<protein>
    <submittedName>
        <fullName evidence="1">Uncharacterized protein</fullName>
    </submittedName>
</protein>
<proteinExistence type="predicted"/>
<dbReference type="Proteomes" id="UP000886998">
    <property type="component" value="Unassembled WGS sequence"/>
</dbReference>
<evidence type="ECO:0000313" key="1">
    <source>
        <dbReference type="EMBL" id="GFY66792.1"/>
    </source>
</evidence>
<gene>
    <name evidence="1" type="ORF">TNIN_77121</name>
</gene>
<dbReference type="AlphaFoldDB" id="A0A8X6Y757"/>
<accession>A0A8X6Y757</accession>